<evidence type="ECO:0000256" key="5">
    <source>
        <dbReference type="SAM" id="MobiDB-lite"/>
    </source>
</evidence>
<gene>
    <name evidence="6" type="ORF">HGA05_07650</name>
</gene>
<dbReference type="SUPFAM" id="SSF51905">
    <property type="entry name" value="FAD/NAD(P)-binding domain"/>
    <property type="match status" value="2"/>
</dbReference>
<keyword evidence="3" id="KW-0274">FAD</keyword>
<dbReference type="PANTHER" id="PTHR42877">
    <property type="entry name" value="L-ORNITHINE N(5)-MONOOXYGENASE-RELATED"/>
    <property type="match status" value="1"/>
</dbReference>
<dbReference type="Gene3D" id="3.50.50.60">
    <property type="entry name" value="FAD/NAD(P)-binding domain"/>
    <property type="match status" value="2"/>
</dbReference>
<dbReference type="Pfam" id="PF00743">
    <property type="entry name" value="FMO-like"/>
    <property type="match status" value="1"/>
</dbReference>
<proteinExistence type="inferred from homology"/>
<dbReference type="InterPro" id="IPR051209">
    <property type="entry name" value="FAD-bind_Monooxygenase_sf"/>
</dbReference>
<keyword evidence="2" id="KW-0285">Flavoprotein</keyword>
<comment type="similarity">
    <text evidence="1">Belongs to the FAD-binding monooxygenase family.</text>
</comment>
<dbReference type="InterPro" id="IPR036188">
    <property type="entry name" value="FAD/NAD-bd_sf"/>
</dbReference>
<keyword evidence="4" id="KW-0560">Oxidoreductase</keyword>
<name>A0A846WKT8_9ACTN</name>
<dbReference type="EMBL" id="JAAXPC010000003">
    <property type="protein sequence ID" value="NKY01443.1"/>
    <property type="molecule type" value="Genomic_DNA"/>
</dbReference>
<evidence type="ECO:0000256" key="3">
    <source>
        <dbReference type="ARBA" id="ARBA00022827"/>
    </source>
</evidence>
<protein>
    <submittedName>
        <fullName evidence="6">NAD(P)/FAD-dependent oxidoreductase</fullName>
    </submittedName>
</protein>
<feature type="region of interest" description="Disordered" evidence="5">
    <location>
        <begin position="656"/>
        <end position="676"/>
    </location>
</feature>
<evidence type="ECO:0000313" key="7">
    <source>
        <dbReference type="Proteomes" id="UP000563898"/>
    </source>
</evidence>
<dbReference type="GO" id="GO:0050661">
    <property type="term" value="F:NADP binding"/>
    <property type="evidence" value="ECO:0007669"/>
    <property type="project" value="InterPro"/>
</dbReference>
<reference evidence="6 7" key="1">
    <citation type="submission" date="2020-04" db="EMBL/GenBank/DDBJ databases">
        <title>MicrobeNet Type strains.</title>
        <authorList>
            <person name="Nicholson A.C."/>
        </authorList>
    </citation>
    <scope>NUCLEOTIDE SEQUENCE [LARGE SCALE GENOMIC DNA]</scope>
    <source>
        <strain evidence="6 7">ATCC BAA-14</strain>
    </source>
</reference>
<evidence type="ECO:0000256" key="1">
    <source>
        <dbReference type="ARBA" id="ARBA00010139"/>
    </source>
</evidence>
<dbReference type="AlphaFoldDB" id="A0A846WKT8"/>
<comment type="caution">
    <text evidence="6">The sequence shown here is derived from an EMBL/GenBank/DDBJ whole genome shotgun (WGS) entry which is preliminary data.</text>
</comment>
<organism evidence="6 7">
    <name type="scientific">Gordonia polyisoprenivorans</name>
    <dbReference type="NCBI Taxonomy" id="84595"/>
    <lineage>
        <taxon>Bacteria</taxon>
        <taxon>Bacillati</taxon>
        <taxon>Actinomycetota</taxon>
        <taxon>Actinomycetes</taxon>
        <taxon>Mycobacteriales</taxon>
        <taxon>Gordoniaceae</taxon>
        <taxon>Gordonia</taxon>
    </lineage>
</organism>
<dbReference type="GO" id="GO:0050660">
    <property type="term" value="F:flavin adenine dinucleotide binding"/>
    <property type="evidence" value="ECO:0007669"/>
    <property type="project" value="InterPro"/>
</dbReference>
<dbReference type="PRINTS" id="PR00368">
    <property type="entry name" value="FADPNR"/>
</dbReference>
<dbReference type="Proteomes" id="UP000563898">
    <property type="component" value="Unassembled WGS sequence"/>
</dbReference>
<accession>A0A846WKT8</accession>
<evidence type="ECO:0000313" key="6">
    <source>
        <dbReference type="EMBL" id="NKY01443.1"/>
    </source>
</evidence>
<feature type="region of interest" description="Disordered" evidence="5">
    <location>
        <begin position="1"/>
        <end position="27"/>
    </location>
</feature>
<sequence>MVQSRPQSKKLRSGHQPSGAFTPTPDFTDAELTDALAEANLPILLGSLALLTGDDRWISEPYLPTAPRDLGDHDSGGFDDEFAARIRTEAAEVLIAWRDGTLQPPADLPEPERLSAALSVMLHDSIPADYGRLLGEEMGIYARHSEPQSTPRSGFRVLIIGAGISGLAMAVRLAQAGIAYTVVDKNPDVGGTWHENFYPGCGVDTPSYLYALSFDPKPDWSSYFAPQSELADYWRTLAQRHGVLANTRLSTLVHEAQFDEATSKWEVSIGPADGDEATETLVADVVISAVGLLNQPSIPDLPGLSDFGGPTLHTARWDRSVDLAGKRVAVIGTGASAMQFVPASAEVAQEVRVFQRTAQWAIPHPLKGAEVSAAVHFLNEHVPYYLAWYRARLFWRMGDKVWGLLQVDPEFPHLGRAINKGNDRLRAQLTAYIEHELAEHPDVLARSVPDYPPYGKRLLIDAGWFRSLTRDNVVLVTDGIEKITETGVRTVDGTDHETDILVLATGFKAVDVLASLTVRGRGGHTLREVWGEGDGRAFLGISVPGFPNFFCLYGPNTNTGHGGTVIAGTEMQVQHVTALISSMIDDDLATIEVRQESHDSYNEELDDALAHTVWDFGGTTTYYRNARGRIVTNSPWRYVDYWDRVHEPEPSDFVVTPRNGSAAKHATESATVTSSQ</sequence>
<dbReference type="PRINTS" id="PR00411">
    <property type="entry name" value="PNDRDTASEI"/>
</dbReference>
<dbReference type="GO" id="GO:0004499">
    <property type="term" value="F:N,N-dimethylaniline monooxygenase activity"/>
    <property type="evidence" value="ECO:0007669"/>
    <property type="project" value="InterPro"/>
</dbReference>
<dbReference type="PANTHER" id="PTHR42877:SF4">
    <property type="entry name" value="FAD_NAD(P)-BINDING DOMAIN-CONTAINING PROTEIN-RELATED"/>
    <property type="match status" value="1"/>
</dbReference>
<dbReference type="InterPro" id="IPR020946">
    <property type="entry name" value="Flavin_mOase-like"/>
</dbReference>
<evidence type="ECO:0000256" key="2">
    <source>
        <dbReference type="ARBA" id="ARBA00022630"/>
    </source>
</evidence>
<evidence type="ECO:0000256" key="4">
    <source>
        <dbReference type="ARBA" id="ARBA00023002"/>
    </source>
</evidence>